<organism evidence="3 4">
    <name type="scientific">Stakelama pacifica</name>
    <dbReference type="NCBI Taxonomy" id="517720"/>
    <lineage>
        <taxon>Bacteria</taxon>
        <taxon>Pseudomonadati</taxon>
        <taxon>Pseudomonadota</taxon>
        <taxon>Alphaproteobacteria</taxon>
        <taxon>Sphingomonadales</taxon>
        <taxon>Sphingomonadaceae</taxon>
        <taxon>Stakelama</taxon>
    </lineage>
</organism>
<dbReference type="RefSeq" id="WP_133496268.1">
    <property type="nucleotide sequence ID" value="NZ_BMLU01000010.1"/>
</dbReference>
<evidence type="ECO:0000259" key="2">
    <source>
        <dbReference type="Pfam" id="PF09722"/>
    </source>
</evidence>
<reference evidence="3 4" key="1">
    <citation type="submission" date="2019-03" db="EMBL/GenBank/DDBJ databases">
        <title>Genomic Encyclopedia of Type Strains, Phase IV (KMG-IV): sequencing the most valuable type-strain genomes for metagenomic binning, comparative biology and taxonomic classification.</title>
        <authorList>
            <person name="Goeker M."/>
        </authorList>
    </citation>
    <scope>NUCLEOTIDE SEQUENCE [LARGE SCALE GENOMIC DNA]</scope>
    <source>
        <strain evidence="3 4">DSM 25059</strain>
    </source>
</reference>
<dbReference type="EMBL" id="SNWD01000010">
    <property type="protein sequence ID" value="TDN80211.1"/>
    <property type="molecule type" value="Genomic_DNA"/>
</dbReference>
<proteinExistence type="predicted"/>
<accession>A0A4R6FFW0</accession>
<feature type="region of interest" description="Disordered" evidence="1">
    <location>
        <begin position="1"/>
        <end position="22"/>
    </location>
</feature>
<dbReference type="AlphaFoldDB" id="A0A4R6FFW0"/>
<dbReference type="Pfam" id="PF09722">
    <property type="entry name" value="Xre_MbcA_ParS_C"/>
    <property type="match status" value="1"/>
</dbReference>
<sequence>MTNKMAFRANRTRPPADQQERQGRIARIAWLTLPDRDMAMLFLNEHNEALGGRPIDLAIESEEGLLAVERAIRDLGNNADGPNNAETPMTTK</sequence>
<feature type="domain" description="Antitoxin Xre/MbcA/ParS-like toxin-binding" evidence="2">
    <location>
        <begin position="34"/>
        <end position="72"/>
    </location>
</feature>
<gene>
    <name evidence="3" type="ORF">EV664_1102</name>
</gene>
<evidence type="ECO:0000313" key="3">
    <source>
        <dbReference type="EMBL" id="TDN80211.1"/>
    </source>
</evidence>
<dbReference type="OrthoDB" id="7473598at2"/>
<protein>
    <submittedName>
        <fullName evidence="3">Uncharacterized protein DUF2384</fullName>
    </submittedName>
</protein>
<evidence type="ECO:0000313" key="4">
    <source>
        <dbReference type="Proteomes" id="UP000295493"/>
    </source>
</evidence>
<keyword evidence="4" id="KW-1185">Reference proteome</keyword>
<evidence type="ECO:0000256" key="1">
    <source>
        <dbReference type="SAM" id="MobiDB-lite"/>
    </source>
</evidence>
<name>A0A4R6FFW0_9SPHN</name>
<dbReference type="InterPro" id="IPR024467">
    <property type="entry name" value="Xre/MbcA/ParS-like_toxin-bd"/>
</dbReference>
<dbReference type="Proteomes" id="UP000295493">
    <property type="component" value="Unassembled WGS sequence"/>
</dbReference>
<comment type="caution">
    <text evidence="3">The sequence shown here is derived from an EMBL/GenBank/DDBJ whole genome shotgun (WGS) entry which is preliminary data.</text>
</comment>